<dbReference type="RefSeq" id="XP_066675074.1">
    <property type="nucleotide sequence ID" value="XM_066805301.1"/>
</dbReference>
<organism evidence="2 3">
    <name type="scientific">Apiospora hydei</name>
    <dbReference type="NCBI Taxonomy" id="1337664"/>
    <lineage>
        <taxon>Eukaryota</taxon>
        <taxon>Fungi</taxon>
        <taxon>Dikarya</taxon>
        <taxon>Ascomycota</taxon>
        <taxon>Pezizomycotina</taxon>
        <taxon>Sordariomycetes</taxon>
        <taxon>Xylariomycetidae</taxon>
        <taxon>Amphisphaeriales</taxon>
        <taxon>Apiosporaceae</taxon>
        <taxon>Apiospora</taxon>
    </lineage>
</organism>
<evidence type="ECO:0000313" key="3">
    <source>
        <dbReference type="Proteomes" id="UP001433268"/>
    </source>
</evidence>
<dbReference type="EMBL" id="JAQQWN010000002">
    <property type="protein sequence ID" value="KAK8094301.1"/>
    <property type="molecule type" value="Genomic_DNA"/>
</dbReference>
<name>A0ABR1XCC9_9PEZI</name>
<gene>
    <name evidence="2" type="ORF">PG997_000986</name>
</gene>
<feature type="signal peptide" evidence="1">
    <location>
        <begin position="1"/>
        <end position="19"/>
    </location>
</feature>
<dbReference type="GeneID" id="92038361"/>
<evidence type="ECO:0000256" key="1">
    <source>
        <dbReference type="SAM" id="SignalP"/>
    </source>
</evidence>
<protein>
    <submittedName>
        <fullName evidence="2">Uncharacterized protein</fullName>
    </submittedName>
</protein>
<accession>A0ABR1XCC9</accession>
<dbReference type="Proteomes" id="UP001433268">
    <property type="component" value="Unassembled WGS sequence"/>
</dbReference>
<proteinExistence type="predicted"/>
<sequence length="78" mass="8070">MQVLSIISAAAALFTLASANCDFKGKSVPIGLKYCDILSNAPRTHVAAAALYSEAGSGASVEAQEDDVRDIALSAERK</sequence>
<reference evidence="2 3" key="1">
    <citation type="submission" date="2023-01" db="EMBL/GenBank/DDBJ databases">
        <title>Analysis of 21 Apiospora genomes using comparative genomics revels a genus with tremendous synthesis potential of carbohydrate active enzymes and secondary metabolites.</title>
        <authorList>
            <person name="Sorensen T."/>
        </authorList>
    </citation>
    <scope>NUCLEOTIDE SEQUENCE [LARGE SCALE GENOMIC DNA]</scope>
    <source>
        <strain evidence="2 3">CBS 114990</strain>
    </source>
</reference>
<keyword evidence="3" id="KW-1185">Reference proteome</keyword>
<keyword evidence="1" id="KW-0732">Signal</keyword>
<comment type="caution">
    <text evidence="2">The sequence shown here is derived from an EMBL/GenBank/DDBJ whole genome shotgun (WGS) entry which is preliminary data.</text>
</comment>
<evidence type="ECO:0000313" key="2">
    <source>
        <dbReference type="EMBL" id="KAK8094301.1"/>
    </source>
</evidence>
<feature type="chain" id="PRO_5046105515" evidence="1">
    <location>
        <begin position="20"/>
        <end position="78"/>
    </location>
</feature>